<dbReference type="SUPFAM" id="SSF56436">
    <property type="entry name" value="C-type lectin-like"/>
    <property type="match status" value="1"/>
</dbReference>
<evidence type="ECO:0000259" key="5">
    <source>
        <dbReference type="PROSITE" id="PS50041"/>
    </source>
</evidence>
<dbReference type="Ensembl" id="ENSNFUT00015029721.1">
    <property type="protein sequence ID" value="ENSNFUP00015028446.1"/>
    <property type="gene ID" value="ENSNFUG00015013755.1"/>
</dbReference>
<dbReference type="GO" id="GO:0030246">
    <property type="term" value="F:carbohydrate binding"/>
    <property type="evidence" value="ECO:0007669"/>
    <property type="project" value="UniProtKB-KW"/>
</dbReference>
<reference evidence="6" key="1">
    <citation type="submission" date="2025-08" db="UniProtKB">
        <authorList>
            <consortium name="Ensembl"/>
        </authorList>
    </citation>
    <scope>IDENTIFICATION</scope>
</reference>
<dbReference type="Pfam" id="PF00059">
    <property type="entry name" value="Lectin_C"/>
    <property type="match status" value="1"/>
</dbReference>
<reference evidence="6" key="2">
    <citation type="submission" date="2025-09" db="UniProtKB">
        <authorList>
            <consortium name="Ensembl"/>
        </authorList>
    </citation>
    <scope>IDENTIFICATION</scope>
</reference>
<keyword evidence="4" id="KW-0430">Lectin</keyword>
<sequence length="164" mass="19059">MSEYQEIRLQIPPCSSLAQLYFLKQKHQSFFLTEIYSPVSYQFVRRVGQKYIVSNKERDSFEKAIEFCSQKGLELALPKNHEENNKLTEVFGDGYNEVWINVNKNESEGNFGVDMNNQPLTFTKWGEHQPDPSIQDTGCTMVTENGIWRATRECFLNAFIVCQL</sequence>
<evidence type="ECO:0000256" key="2">
    <source>
        <dbReference type="ARBA" id="ARBA00022525"/>
    </source>
</evidence>
<dbReference type="PANTHER" id="PTHR22799">
    <property type="entry name" value="TETRANECTIN-RELATED"/>
    <property type="match status" value="1"/>
</dbReference>
<protein>
    <recommendedName>
        <fullName evidence="5">C-type lectin domain-containing protein</fullName>
    </recommendedName>
</protein>
<proteinExistence type="predicted"/>
<name>A0A8C6M132_NOTFU</name>
<evidence type="ECO:0000256" key="1">
    <source>
        <dbReference type="ARBA" id="ARBA00004613"/>
    </source>
</evidence>
<dbReference type="SMART" id="SM00034">
    <property type="entry name" value="CLECT"/>
    <property type="match status" value="1"/>
</dbReference>
<dbReference type="AlphaFoldDB" id="A0A8C6M132"/>
<organism evidence="6 7">
    <name type="scientific">Nothobranchius furzeri</name>
    <name type="common">Turquoise killifish</name>
    <dbReference type="NCBI Taxonomy" id="105023"/>
    <lineage>
        <taxon>Eukaryota</taxon>
        <taxon>Metazoa</taxon>
        <taxon>Chordata</taxon>
        <taxon>Craniata</taxon>
        <taxon>Vertebrata</taxon>
        <taxon>Euteleostomi</taxon>
        <taxon>Actinopterygii</taxon>
        <taxon>Neopterygii</taxon>
        <taxon>Teleostei</taxon>
        <taxon>Neoteleostei</taxon>
        <taxon>Acanthomorphata</taxon>
        <taxon>Ovalentaria</taxon>
        <taxon>Atherinomorphae</taxon>
        <taxon>Cyprinodontiformes</taxon>
        <taxon>Nothobranchiidae</taxon>
        <taxon>Nothobranchius</taxon>
    </lineage>
</organism>
<dbReference type="GO" id="GO:0001503">
    <property type="term" value="P:ossification"/>
    <property type="evidence" value="ECO:0007669"/>
    <property type="project" value="TreeGrafter"/>
</dbReference>
<comment type="subcellular location">
    <subcellularLocation>
        <location evidence="1">Secreted</location>
    </subcellularLocation>
</comment>
<keyword evidence="7" id="KW-1185">Reference proteome</keyword>
<dbReference type="GeneTree" id="ENSGT01020000230583"/>
<dbReference type="GO" id="GO:0005615">
    <property type="term" value="C:extracellular space"/>
    <property type="evidence" value="ECO:0007669"/>
    <property type="project" value="TreeGrafter"/>
</dbReference>
<accession>A0A8C6M132</accession>
<keyword evidence="2" id="KW-0964">Secreted</keyword>
<feature type="domain" description="C-type lectin" evidence="5">
    <location>
        <begin position="46"/>
        <end position="149"/>
    </location>
</feature>
<dbReference type="InterPro" id="IPR016186">
    <property type="entry name" value="C-type_lectin-like/link_sf"/>
</dbReference>
<dbReference type="Gene3D" id="3.10.100.10">
    <property type="entry name" value="Mannose-Binding Protein A, subunit A"/>
    <property type="match status" value="1"/>
</dbReference>
<dbReference type="PROSITE" id="PS50041">
    <property type="entry name" value="C_TYPE_LECTIN_2"/>
    <property type="match status" value="1"/>
</dbReference>
<evidence type="ECO:0000256" key="3">
    <source>
        <dbReference type="ARBA" id="ARBA00022729"/>
    </source>
</evidence>
<dbReference type="GO" id="GO:0008083">
    <property type="term" value="F:growth factor activity"/>
    <property type="evidence" value="ECO:0007669"/>
    <property type="project" value="TreeGrafter"/>
</dbReference>
<dbReference type="InterPro" id="IPR051663">
    <property type="entry name" value="CLec_Tetranectin-domain"/>
</dbReference>
<evidence type="ECO:0000256" key="4">
    <source>
        <dbReference type="ARBA" id="ARBA00022734"/>
    </source>
</evidence>
<keyword evidence="3" id="KW-0732">Signal</keyword>
<dbReference type="InterPro" id="IPR001304">
    <property type="entry name" value="C-type_lectin-like"/>
</dbReference>
<dbReference type="InterPro" id="IPR016187">
    <property type="entry name" value="CTDL_fold"/>
</dbReference>
<evidence type="ECO:0000313" key="6">
    <source>
        <dbReference type="Ensembl" id="ENSNFUP00015028446.1"/>
    </source>
</evidence>
<evidence type="ECO:0000313" key="7">
    <source>
        <dbReference type="Proteomes" id="UP000694548"/>
    </source>
</evidence>
<dbReference type="Proteomes" id="UP000694548">
    <property type="component" value="Unassembled WGS sequence"/>
</dbReference>
<dbReference type="PANTHER" id="PTHR22799:SF1">
    <property type="entry name" value="C-TYPE LECTIN DOMAIN FAMILY 11 MEMBER A"/>
    <property type="match status" value="1"/>
</dbReference>